<feature type="signal peptide" evidence="2">
    <location>
        <begin position="1"/>
        <end position="18"/>
    </location>
</feature>
<organism evidence="3 4">
    <name type="scientific">Basidiobolus meristosporus CBS 931.73</name>
    <dbReference type="NCBI Taxonomy" id="1314790"/>
    <lineage>
        <taxon>Eukaryota</taxon>
        <taxon>Fungi</taxon>
        <taxon>Fungi incertae sedis</taxon>
        <taxon>Zoopagomycota</taxon>
        <taxon>Entomophthoromycotina</taxon>
        <taxon>Basidiobolomycetes</taxon>
        <taxon>Basidiobolales</taxon>
        <taxon>Basidiobolaceae</taxon>
        <taxon>Basidiobolus</taxon>
    </lineage>
</organism>
<reference evidence="3 4" key="1">
    <citation type="submission" date="2016-07" db="EMBL/GenBank/DDBJ databases">
        <title>Pervasive Adenine N6-methylation of Active Genes in Fungi.</title>
        <authorList>
            <consortium name="DOE Joint Genome Institute"/>
            <person name="Mondo S.J."/>
            <person name="Dannebaum R.O."/>
            <person name="Kuo R.C."/>
            <person name="Labutti K."/>
            <person name="Haridas S."/>
            <person name="Kuo A."/>
            <person name="Salamov A."/>
            <person name="Ahrendt S.R."/>
            <person name="Lipzen A."/>
            <person name="Sullivan W."/>
            <person name="Andreopoulos W.B."/>
            <person name="Clum A."/>
            <person name="Lindquist E."/>
            <person name="Daum C."/>
            <person name="Ramamoorthy G.K."/>
            <person name="Gryganskyi A."/>
            <person name="Culley D."/>
            <person name="Magnuson J.K."/>
            <person name="James T.Y."/>
            <person name="O'Malley M.A."/>
            <person name="Stajich J.E."/>
            <person name="Spatafora J.W."/>
            <person name="Visel A."/>
            <person name="Grigoriev I.V."/>
        </authorList>
    </citation>
    <scope>NUCLEOTIDE SEQUENCE [LARGE SCALE GENOMIC DNA]</scope>
    <source>
        <strain evidence="3 4">CBS 931.73</strain>
    </source>
</reference>
<feature type="chain" id="PRO_5012124054" evidence="2">
    <location>
        <begin position="19"/>
        <end position="110"/>
    </location>
</feature>
<evidence type="ECO:0000256" key="1">
    <source>
        <dbReference type="SAM" id="MobiDB-lite"/>
    </source>
</evidence>
<evidence type="ECO:0000313" key="3">
    <source>
        <dbReference type="EMBL" id="ORY04059.1"/>
    </source>
</evidence>
<protein>
    <submittedName>
        <fullName evidence="3">Uncharacterized protein</fullName>
    </submittedName>
</protein>
<name>A0A1Y1Z1H5_9FUNG</name>
<gene>
    <name evidence="3" type="ORF">K493DRAFT_345804</name>
</gene>
<dbReference type="Proteomes" id="UP000193498">
    <property type="component" value="Unassembled WGS sequence"/>
</dbReference>
<dbReference type="EMBL" id="MCFE01000039">
    <property type="protein sequence ID" value="ORY04059.1"/>
    <property type="molecule type" value="Genomic_DNA"/>
</dbReference>
<feature type="compositionally biased region" description="Basic and acidic residues" evidence="1">
    <location>
        <begin position="56"/>
        <end position="87"/>
    </location>
</feature>
<keyword evidence="2" id="KW-0732">Signal</keyword>
<evidence type="ECO:0000256" key="2">
    <source>
        <dbReference type="SAM" id="SignalP"/>
    </source>
</evidence>
<accession>A0A1Y1Z1H5</accession>
<evidence type="ECO:0000313" key="4">
    <source>
        <dbReference type="Proteomes" id="UP000193498"/>
    </source>
</evidence>
<comment type="caution">
    <text evidence="3">The sequence shown here is derived from an EMBL/GenBank/DDBJ whole genome shotgun (WGS) entry which is preliminary data.</text>
</comment>
<sequence length="110" mass="13354">MNLAILVFISILLAFANAQFFDEDLRREGYDIPVSPSQPLYRDSLRCQAYYAHHEDFPNNYQDDKDNLQDHEDNHQNHEDNYKDHRNNCKNHKDHYQDYFHQIYQDYSQA</sequence>
<dbReference type="AlphaFoldDB" id="A0A1Y1Z1H5"/>
<keyword evidence="4" id="KW-1185">Reference proteome</keyword>
<proteinExistence type="predicted"/>
<feature type="region of interest" description="Disordered" evidence="1">
    <location>
        <begin position="56"/>
        <end position="89"/>
    </location>
</feature>
<dbReference type="InParanoid" id="A0A1Y1Z1H5"/>